<dbReference type="SMART" id="SM00530">
    <property type="entry name" value="HTH_XRE"/>
    <property type="match status" value="1"/>
</dbReference>
<dbReference type="InterPro" id="IPR010982">
    <property type="entry name" value="Lambda_DNA-bd_dom_sf"/>
</dbReference>
<evidence type="ECO:0000259" key="2">
    <source>
        <dbReference type="PROSITE" id="PS50943"/>
    </source>
</evidence>
<dbReference type="PANTHER" id="PTHR46797:SF1">
    <property type="entry name" value="METHYLPHOSPHONATE SYNTHASE"/>
    <property type="match status" value="1"/>
</dbReference>
<reference evidence="4" key="1">
    <citation type="submission" date="2018-07" db="EMBL/GenBank/DDBJ databases">
        <authorList>
            <person name="Blom J."/>
        </authorList>
    </citation>
    <scope>NUCLEOTIDE SEQUENCE [LARGE SCALE GENOMIC DNA]</scope>
    <source>
        <strain evidence="4">CCOS 864</strain>
    </source>
</reference>
<evidence type="ECO:0000256" key="1">
    <source>
        <dbReference type="ARBA" id="ARBA00023125"/>
    </source>
</evidence>
<feature type="domain" description="HTH cro/C1-type" evidence="2">
    <location>
        <begin position="15"/>
        <end position="69"/>
    </location>
</feature>
<dbReference type="PROSITE" id="PS50943">
    <property type="entry name" value="HTH_CROC1"/>
    <property type="match status" value="1"/>
</dbReference>
<dbReference type="CDD" id="cd02209">
    <property type="entry name" value="cupin_XRE_C"/>
    <property type="match status" value="1"/>
</dbReference>
<dbReference type="InterPro" id="IPR011051">
    <property type="entry name" value="RmlC_Cupin_sf"/>
</dbReference>
<dbReference type="GO" id="GO:0003700">
    <property type="term" value="F:DNA-binding transcription factor activity"/>
    <property type="evidence" value="ECO:0007669"/>
    <property type="project" value="TreeGrafter"/>
</dbReference>
<name>A0A380T2D3_9PSED</name>
<dbReference type="InterPro" id="IPR014710">
    <property type="entry name" value="RmlC-like_jellyroll"/>
</dbReference>
<dbReference type="CDD" id="cd00093">
    <property type="entry name" value="HTH_XRE"/>
    <property type="match status" value="1"/>
</dbReference>
<evidence type="ECO:0000313" key="4">
    <source>
        <dbReference type="Proteomes" id="UP000255177"/>
    </source>
</evidence>
<evidence type="ECO:0000313" key="3">
    <source>
        <dbReference type="EMBL" id="SUQ63730.1"/>
    </source>
</evidence>
<proteinExistence type="predicted"/>
<dbReference type="GO" id="GO:0003677">
    <property type="term" value="F:DNA binding"/>
    <property type="evidence" value="ECO:0007669"/>
    <property type="project" value="UniProtKB-KW"/>
</dbReference>
<sequence length="185" mass="19744">MIEAHSPILLLASAIRRERERLGLSVTELGKRAGLAKSTLSQLESGVGNPSLETLWALAGALQVPVSRLMGQPRQHVQVIRANEGAASHAEQANYAATLLAACPAGAQRDIYRVRVQPGEPRLSKPHPPGTLEHVILCHGRARVGPVEQAVTLAAGDYMSYSADTPHLFDALDADTLAVMLIEHA</sequence>
<dbReference type="Pfam" id="PF01381">
    <property type="entry name" value="HTH_3"/>
    <property type="match status" value="1"/>
</dbReference>
<dbReference type="Proteomes" id="UP000255177">
    <property type="component" value="Unassembled WGS sequence"/>
</dbReference>
<dbReference type="GeneID" id="98282928"/>
<dbReference type="EMBL" id="UIDD01000008">
    <property type="protein sequence ID" value="SUQ63730.1"/>
    <property type="molecule type" value="Genomic_DNA"/>
</dbReference>
<keyword evidence="4" id="KW-1185">Reference proteome</keyword>
<dbReference type="InterPro" id="IPR050807">
    <property type="entry name" value="TransReg_Diox_bact_type"/>
</dbReference>
<dbReference type="RefSeq" id="WP_010221765.1">
    <property type="nucleotide sequence ID" value="NZ_CBCSFG010000015.1"/>
</dbReference>
<dbReference type="SUPFAM" id="SSF51182">
    <property type="entry name" value="RmlC-like cupins"/>
    <property type="match status" value="1"/>
</dbReference>
<dbReference type="InterPro" id="IPR001387">
    <property type="entry name" value="Cro/C1-type_HTH"/>
</dbReference>
<dbReference type="SUPFAM" id="SSF47413">
    <property type="entry name" value="lambda repressor-like DNA-binding domains"/>
    <property type="match status" value="1"/>
</dbReference>
<dbReference type="PANTHER" id="PTHR46797">
    <property type="entry name" value="HTH-TYPE TRANSCRIPTIONAL REGULATOR"/>
    <property type="match status" value="1"/>
</dbReference>
<organism evidence="3 4">
    <name type="scientific">Pseudomonas wadenswilerensis</name>
    <dbReference type="NCBI Taxonomy" id="1785161"/>
    <lineage>
        <taxon>Bacteria</taxon>
        <taxon>Pseudomonadati</taxon>
        <taxon>Pseudomonadota</taxon>
        <taxon>Gammaproteobacteria</taxon>
        <taxon>Pseudomonadales</taxon>
        <taxon>Pseudomonadaceae</taxon>
        <taxon>Pseudomonas</taxon>
    </lineage>
</organism>
<gene>
    <name evidence="3" type="ORF">CCOS864_03183</name>
</gene>
<dbReference type="AlphaFoldDB" id="A0A380T2D3"/>
<dbReference type="GO" id="GO:0005829">
    <property type="term" value="C:cytosol"/>
    <property type="evidence" value="ECO:0007669"/>
    <property type="project" value="TreeGrafter"/>
</dbReference>
<accession>A0A380T2D3</accession>
<dbReference type="Gene3D" id="1.10.260.40">
    <property type="entry name" value="lambda repressor-like DNA-binding domains"/>
    <property type="match status" value="1"/>
</dbReference>
<keyword evidence="1" id="KW-0238">DNA-binding</keyword>
<protein>
    <submittedName>
        <fullName evidence="3">Helix-turn-helix family protein</fullName>
    </submittedName>
</protein>
<dbReference type="Gene3D" id="2.60.120.10">
    <property type="entry name" value="Jelly Rolls"/>
    <property type="match status" value="1"/>
</dbReference>